<proteinExistence type="predicted"/>
<reference evidence="2" key="1">
    <citation type="submission" date="2020-08" db="EMBL/GenBank/DDBJ databases">
        <title>Multicomponent nature underlies the extraordinary mechanical properties of spider dragline silk.</title>
        <authorList>
            <person name="Kono N."/>
            <person name="Nakamura H."/>
            <person name="Mori M."/>
            <person name="Yoshida Y."/>
            <person name="Ohtoshi R."/>
            <person name="Malay A.D."/>
            <person name="Moran D.A.P."/>
            <person name="Tomita M."/>
            <person name="Numata K."/>
            <person name="Arakawa K."/>
        </authorList>
    </citation>
    <scope>NUCLEOTIDE SEQUENCE</scope>
</reference>
<evidence type="ECO:0000313" key="2">
    <source>
        <dbReference type="EMBL" id="GFS33024.1"/>
    </source>
</evidence>
<evidence type="ECO:0000313" key="3">
    <source>
        <dbReference type="Proteomes" id="UP000886998"/>
    </source>
</evidence>
<dbReference type="EMBL" id="BMAV01024410">
    <property type="protein sequence ID" value="GFS33024.1"/>
    <property type="molecule type" value="Genomic_DNA"/>
</dbReference>
<keyword evidence="1" id="KW-0732">Signal</keyword>
<feature type="signal peptide" evidence="1">
    <location>
        <begin position="1"/>
        <end position="20"/>
    </location>
</feature>
<gene>
    <name evidence="2" type="primary">AVEN_227600_1</name>
    <name evidence="2" type="ORF">TNIN_462491</name>
</gene>
<dbReference type="AlphaFoldDB" id="A0A8X6M9A3"/>
<protein>
    <recommendedName>
        <fullName evidence="4">Secreted protein</fullName>
    </recommendedName>
</protein>
<dbReference type="OrthoDB" id="6435998at2759"/>
<evidence type="ECO:0000256" key="1">
    <source>
        <dbReference type="SAM" id="SignalP"/>
    </source>
</evidence>
<sequence length="99" mass="10970">MKMSLPALFLIIKIRGITLGIIKTKSGVNKKLVSLSDHPGIKSTNAIGRVYTVHHNNTECFHEEQGPTSFQYLKTVEGRICSNYKAACLVTGLLENDEH</sequence>
<evidence type="ECO:0008006" key="4">
    <source>
        <dbReference type="Google" id="ProtNLM"/>
    </source>
</evidence>
<keyword evidence="3" id="KW-1185">Reference proteome</keyword>
<name>A0A8X6M9A3_9ARAC</name>
<dbReference type="Proteomes" id="UP000886998">
    <property type="component" value="Unassembled WGS sequence"/>
</dbReference>
<feature type="chain" id="PRO_5036472081" description="Secreted protein" evidence="1">
    <location>
        <begin position="21"/>
        <end position="99"/>
    </location>
</feature>
<comment type="caution">
    <text evidence="2">The sequence shown here is derived from an EMBL/GenBank/DDBJ whole genome shotgun (WGS) entry which is preliminary data.</text>
</comment>
<accession>A0A8X6M9A3</accession>
<organism evidence="2 3">
    <name type="scientific">Trichonephila inaurata madagascariensis</name>
    <dbReference type="NCBI Taxonomy" id="2747483"/>
    <lineage>
        <taxon>Eukaryota</taxon>
        <taxon>Metazoa</taxon>
        <taxon>Ecdysozoa</taxon>
        <taxon>Arthropoda</taxon>
        <taxon>Chelicerata</taxon>
        <taxon>Arachnida</taxon>
        <taxon>Araneae</taxon>
        <taxon>Araneomorphae</taxon>
        <taxon>Entelegynae</taxon>
        <taxon>Araneoidea</taxon>
        <taxon>Nephilidae</taxon>
        <taxon>Trichonephila</taxon>
        <taxon>Trichonephila inaurata</taxon>
    </lineage>
</organism>